<accession>A0A2W7MGZ8</accession>
<organism evidence="5 6">
    <name type="scientific">Psychrobacillus insolitus</name>
    <dbReference type="NCBI Taxonomy" id="1461"/>
    <lineage>
        <taxon>Bacteria</taxon>
        <taxon>Bacillati</taxon>
        <taxon>Bacillota</taxon>
        <taxon>Bacilli</taxon>
        <taxon>Bacillales</taxon>
        <taxon>Bacillaceae</taxon>
        <taxon>Psychrobacillus</taxon>
    </lineage>
</organism>
<dbReference type="Proteomes" id="UP000248646">
    <property type="component" value="Unassembled WGS sequence"/>
</dbReference>
<keyword evidence="2" id="KW-0472">Membrane</keyword>
<dbReference type="InterPro" id="IPR012334">
    <property type="entry name" value="Pectin_lyas_fold"/>
</dbReference>
<keyword evidence="3" id="KW-0732">Signal</keyword>
<reference evidence="5 6" key="1">
    <citation type="submission" date="2018-06" db="EMBL/GenBank/DDBJ databases">
        <title>Genomic Encyclopedia of Type Strains, Phase IV (KMG-IV): sequencing the most valuable type-strain genomes for metagenomic binning, comparative biology and taxonomic classification.</title>
        <authorList>
            <person name="Goeker M."/>
        </authorList>
    </citation>
    <scope>NUCLEOTIDE SEQUENCE [LARGE SCALE GENOMIC DNA]</scope>
    <source>
        <strain evidence="5 6">DSM 5</strain>
    </source>
</reference>
<dbReference type="InterPro" id="IPR051550">
    <property type="entry name" value="SCF-Subunits/Alg-Epimerases"/>
</dbReference>
<feature type="transmembrane region" description="Helical" evidence="2">
    <location>
        <begin position="407"/>
        <end position="424"/>
    </location>
</feature>
<keyword evidence="1" id="KW-0677">Repeat</keyword>
<evidence type="ECO:0000256" key="1">
    <source>
        <dbReference type="ARBA" id="ARBA00022737"/>
    </source>
</evidence>
<comment type="caution">
    <text evidence="5">The sequence shown here is derived from an EMBL/GenBank/DDBJ whole genome shotgun (WGS) entry which is preliminary data.</text>
</comment>
<evidence type="ECO:0000256" key="3">
    <source>
        <dbReference type="SAM" id="SignalP"/>
    </source>
</evidence>
<name>A0A2W7MGZ8_9BACI</name>
<dbReference type="PANTHER" id="PTHR22990">
    <property type="entry name" value="F-BOX ONLY PROTEIN"/>
    <property type="match status" value="1"/>
</dbReference>
<dbReference type="OrthoDB" id="159063at2"/>
<evidence type="ECO:0000313" key="6">
    <source>
        <dbReference type="Proteomes" id="UP000248646"/>
    </source>
</evidence>
<evidence type="ECO:0000259" key="4">
    <source>
        <dbReference type="Pfam" id="PF05048"/>
    </source>
</evidence>
<dbReference type="InterPro" id="IPR007742">
    <property type="entry name" value="NosD_dom"/>
</dbReference>
<proteinExistence type="predicted"/>
<dbReference type="EMBL" id="QKZI01000004">
    <property type="protein sequence ID" value="PZX04501.1"/>
    <property type="molecule type" value="Genomic_DNA"/>
</dbReference>
<keyword evidence="6" id="KW-1185">Reference proteome</keyword>
<dbReference type="RefSeq" id="WP_111439651.1">
    <property type="nucleotide sequence ID" value="NZ_QKZI01000004.1"/>
</dbReference>
<dbReference type="SMART" id="SM00710">
    <property type="entry name" value="PbH1"/>
    <property type="match status" value="7"/>
</dbReference>
<evidence type="ECO:0000313" key="5">
    <source>
        <dbReference type="EMBL" id="PZX04501.1"/>
    </source>
</evidence>
<dbReference type="SUPFAM" id="SSF51126">
    <property type="entry name" value="Pectin lyase-like"/>
    <property type="match status" value="1"/>
</dbReference>
<dbReference type="Pfam" id="PF05048">
    <property type="entry name" value="NosD"/>
    <property type="match status" value="1"/>
</dbReference>
<sequence>MKRIMVLGFLFAIFFPFEARADELDLQKLINQSLSGEELQIPAGVYSGPITIQKEISLVGNGDVIIEGDGEKPIISVTETENVKIQSLTLHGQGNGDGNSGIHMKDVKNIAIEEVKMTNVTSGVKAERARKLYLSNLTITGLSAHFSEKGNGLSIYDSDQIEIYNTTIHDVQDGFYMERVEQLKLVGNHVSSSRYGIHIMYVDYARASDNEFQENVTGMMIMMTNNTDIVHNFIYDHQELNGSGMILFEGKHINIENNELVSNTVGLSLQSISDSIVKNNQFRTNQTGVTLVKSAKETKVTNNEFSGNIVNLRSDENGGIIHRNYYDDYQGLDMEEDGIGDTPYSAVQSFGQWMVRKPVYQYFVEAPAVVLLNELDSQTKQTGTVLIDEEPKMSMTTQKREDKQINFAQLIGALLLVLGLIGLWRKEALI</sequence>
<keyword evidence="2" id="KW-1133">Transmembrane helix</keyword>
<evidence type="ECO:0000256" key="2">
    <source>
        <dbReference type="SAM" id="Phobius"/>
    </source>
</evidence>
<dbReference type="AlphaFoldDB" id="A0A2W7MGZ8"/>
<feature type="domain" description="Periplasmic copper-binding protein NosD beta helix" evidence="4">
    <location>
        <begin position="136"/>
        <end position="325"/>
    </location>
</feature>
<dbReference type="InterPro" id="IPR011050">
    <property type="entry name" value="Pectin_lyase_fold/virulence"/>
</dbReference>
<dbReference type="InterPro" id="IPR006626">
    <property type="entry name" value="PbH1"/>
</dbReference>
<dbReference type="PANTHER" id="PTHR22990:SF15">
    <property type="entry name" value="F-BOX ONLY PROTEIN 10"/>
    <property type="match status" value="1"/>
</dbReference>
<dbReference type="Gene3D" id="2.160.20.10">
    <property type="entry name" value="Single-stranded right-handed beta-helix, Pectin lyase-like"/>
    <property type="match status" value="1"/>
</dbReference>
<feature type="signal peptide" evidence="3">
    <location>
        <begin position="1"/>
        <end position="21"/>
    </location>
</feature>
<keyword evidence="2" id="KW-0812">Transmembrane</keyword>
<protein>
    <submittedName>
        <fullName evidence="5">Nitrous oxidase accessory protein</fullName>
    </submittedName>
</protein>
<feature type="chain" id="PRO_5039312743" evidence="3">
    <location>
        <begin position="22"/>
        <end position="430"/>
    </location>
</feature>
<gene>
    <name evidence="5" type="ORF">C7437_10412</name>
</gene>